<organism evidence="1 2">
    <name type="scientific">Boletus edulis BED1</name>
    <dbReference type="NCBI Taxonomy" id="1328754"/>
    <lineage>
        <taxon>Eukaryota</taxon>
        <taxon>Fungi</taxon>
        <taxon>Dikarya</taxon>
        <taxon>Basidiomycota</taxon>
        <taxon>Agaricomycotina</taxon>
        <taxon>Agaricomycetes</taxon>
        <taxon>Agaricomycetidae</taxon>
        <taxon>Boletales</taxon>
        <taxon>Boletineae</taxon>
        <taxon>Boletaceae</taxon>
        <taxon>Boletoideae</taxon>
        <taxon>Boletus</taxon>
    </lineage>
</organism>
<evidence type="ECO:0000313" key="2">
    <source>
        <dbReference type="Proteomes" id="UP001194468"/>
    </source>
</evidence>
<accession>A0AAD4G9F5</accession>
<comment type="caution">
    <text evidence="1">The sequence shown here is derived from an EMBL/GenBank/DDBJ whole genome shotgun (WGS) entry which is preliminary data.</text>
</comment>
<dbReference type="Proteomes" id="UP001194468">
    <property type="component" value="Unassembled WGS sequence"/>
</dbReference>
<dbReference type="AlphaFoldDB" id="A0AAD4G9F5"/>
<protein>
    <submittedName>
        <fullName evidence="1">Uncharacterized protein</fullName>
    </submittedName>
</protein>
<dbReference type="EMBL" id="WHUW01000040">
    <property type="protein sequence ID" value="KAF8432398.1"/>
    <property type="molecule type" value="Genomic_DNA"/>
</dbReference>
<gene>
    <name evidence="1" type="ORF">L210DRAFT_3413666</name>
</gene>
<sequence length="115" mass="13217">MKRARLKVIDVPFKSHILANTALDIRIEWCKARARANRWAEEVELLLEEMRRTIAFFEWEAARWNTQAAEFSCNDPLVLEGYHAYALRQASLRHALAASCRTSWSDMIASAAPLV</sequence>
<keyword evidence="2" id="KW-1185">Reference proteome</keyword>
<name>A0AAD4G9F5_BOLED</name>
<proteinExistence type="predicted"/>
<evidence type="ECO:0000313" key="1">
    <source>
        <dbReference type="EMBL" id="KAF8432398.1"/>
    </source>
</evidence>
<reference evidence="1" key="1">
    <citation type="submission" date="2019-10" db="EMBL/GenBank/DDBJ databases">
        <authorList>
            <consortium name="DOE Joint Genome Institute"/>
            <person name="Kuo A."/>
            <person name="Miyauchi S."/>
            <person name="Kiss E."/>
            <person name="Drula E."/>
            <person name="Kohler A."/>
            <person name="Sanchez-Garcia M."/>
            <person name="Andreopoulos B."/>
            <person name="Barry K.W."/>
            <person name="Bonito G."/>
            <person name="Buee M."/>
            <person name="Carver A."/>
            <person name="Chen C."/>
            <person name="Cichocki N."/>
            <person name="Clum A."/>
            <person name="Culley D."/>
            <person name="Crous P.W."/>
            <person name="Fauchery L."/>
            <person name="Girlanda M."/>
            <person name="Hayes R."/>
            <person name="Keri Z."/>
            <person name="LaButti K."/>
            <person name="Lipzen A."/>
            <person name="Lombard V."/>
            <person name="Magnuson J."/>
            <person name="Maillard F."/>
            <person name="Morin E."/>
            <person name="Murat C."/>
            <person name="Nolan M."/>
            <person name="Ohm R."/>
            <person name="Pangilinan J."/>
            <person name="Pereira M."/>
            <person name="Perotto S."/>
            <person name="Peter M."/>
            <person name="Riley R."/>
            <person name="Sitrit Y."/>
            <person name="Stielow B."/>
            <person name="Szollosi G."/>
            <person name="Zifcakova L."/>
            <person name="Stursova M."/>
            <person name="Spatafora J.W."/>
            <person name="Tedersoo L."/>
            <person name="Vaario L.-M."/>
            <person name="Yamada A."/>
            <person name="Yan M."/>
            <person name="Wang P."/>
            <person name="Xu J."/>
            <person name="Bruns T."/>
            <person name="Baldrian P."/>
            <person name="Vilgalys R."/>
            <person name="Henrissat B."/>
            <person name="Grigoriev I.V."/>
            <person name="Hibbett D."/>
            <person name="Nagy L.G."/>
            <person name="Martin F.M."/>
        </authorList>
    </citation>
    <scope>NUCLEOTIDE SEQUENCE</scope>
    <source>
        <strain evidence="1">BED1</strain>
    </source>
</reference>
<reference evidence="1" key="2">
    <citation type="journal article" date="2020" name="Nat. Commun.">
        <title>Large-scale genome sequencing of mycorrhizal fungi provides insights into the early evolution of symbiotic traits.</title>
        <authorList>
            <person name="Miyauchi S."/>
            <person name="Kiss E."/>
            <person name="Kuo A."/>
            <person name="Drula E."/>
            <person name="Kohler A."/>
            <person name="Sanchez-Garcia M."/>
            <person name="Morin E."/>
            <person name="Andreopoulos B."/>
            <person name="Barry K.W."/>
            <person name="Bonito G."/>
            <person name="Buee M."/>
            <person name="Carver A."/>
            <person name="Chen C."/>
            <person name="Cichocki N."/>
            <person name="Clum A."/>
            <person name="Culley D."/>
            <person name="Crous P.W."/>
            <person name="Fauchery L."/>
            <person name="Girlanda M."/>
            <person name="Hayes R.D."/>
            <person name="Keri Z."/>
            <person name="LaButti K."/>
            <person name="Lipzen A."/>
            <person name="Lombard V."/>
            <person name="Magnuson J."/>
            <person name="Maillard F."/>
            <person name="Murat C."/>
            <person name="Nolan M."/>
            <person name="Ohm R.A."/>
            <person name="Pangilinan J."/>
            <person name="Pereira M.F."/>
            <person name="Perotto S."/>
            <person name="Peter M."/>
            <person name="Pfister S."/>
            <person name="Riley R."/>
            <person name="Sitrit Y."/>
            <person name="Stielow J.B."/>
            <person name="Szollosi G."/>
            <person name="Zifcakova L."/>
            <person name="Stursova M."/>
            <person name="Spatafora J.W."/>
            <person name="Tedersoo L."/>
            <person name="Vaario L.M."/>
            <person name="Yamada A."/>
            <person name="Yan M."/>
            <person name="Wang P."/>
            <person name="Xu J."/>
            <person name="Bruns T."/>
            <person name="Baldrian P."/>
            <person name="Vilgalys R."/>
            <person name="Dunand C."/>
            <person name="Henrissat B."/>
            <person name="Grigoriev I.V."/>
            <person name="Hibbett D."/>
            <person name="Nagy L.G."/>
            <person name="Martin F.M."/>
        </authorList>
    </citation>
    <scope>NUCLEOTIDE SEQUENCE</scope>
    <source>
        <strain evidence="1">BED1</strain>
    </source>
</reference>